<proteinExistence type="predicted"/>
<evidence type="ECO:0000313" key="2">
    <source>
        <dbReference type="EMBL" id="VEL18577.1"/>
    </source>
</evidence>
<protein>
    <submittedName>
        <fullName evidence="2">Uncharacterized protein</fullName>
    </submittedName>
</protein>
<organism evidence="2 3">
    <name type="scientific">Protopolystoma xenopodis</name>
    <dbReference type="NCBI Taxonomy" id="117903"/>
    <lineage>
        <taxon>Eukaryota</taxon>
        <taxon>Metazoa</taxon>
        <taxon>Spiralia</taxon>
        <taxon>Lophotrochozoa</taxon>
        <taxon>Platyhelminthes</taxon>
        <taxon>Monogenea</taxon>
        <taxon>Polyopisthocotylea</taxon>
        <taxon>Polystomatidea</taxon>
        <taxon>Polystomatidae</taxon>
        <taxon>Protopolystoma</taxon>
    </lineage>
</organism>
<dbReference type="AlphaFoldDB" id="A0A3S5AEN4"/>
<reference evidence="2" key="1">
    <citation type="submission" date="2018-11" db="EMBL/GenBank/DDBJ databases">
        <authorList>
            <consortium name="Pathogen Informatics"/>
        </authorList>
    </citation>
    <scope>NUCLEOTIDE SEQUENCE</scope>
</reference>
<accession>A0A3S5AEN4</accession>
<dbReference type="EMBL" id="CAAALY010037648">
    <property type="protein sequence ID" value="VEL18577.1"/>
    <property type="molecule type" value="Genomic_DNA"/>
</dbReference>
<keyword evidence="3" id="KW-1185">Reference proteome</keyword>
<gene>
    <name evidence="2" type="ORF">PXEA_LOCUS12017</name>
</gene>
<comment type="caution">
    <text evidence="2">The sequence shown here is derived from an EMBL/GenBank/DDBJ whole genome shotgun (WGS) entry which is preliminary data.</text>
</comment>
<sequence>MTHKGECYSHVGDGHSSTPSRPAESPLPDVSPTGRQISSGPIKLTKSHIFTSDNTSVFTSPTQVENESSLKVSVFNAFPIQASEVAPRFEQTQLGPRLGRPTSSCSTIIPPCGSASDTSEAALISVNISDVSVVPSSNAFETDSEIVTSADFSRVKGELVSSQAEDHLHSSADLQEPLQLTAFGLHEMHMVPFTPAPEQESIIHHQTSVPMTSKNTLNTTTSSSGIFLSTCPDRLSELSLGSAAKSLFSDASSQLRSPLTIWPYKNELDTFLPMDHEKETQNLLSSLPSQKPVDLSRLSTILESDHPKKPLYSKAKVGVNSITEYKQGSIQCCPEGTSSDTTTEHTFDVSVGRLILAFCESSLIGIGGDRVGTGISRSPEEAKQIDHLSTRLKELIGRPGVSLVSISHIEFDLLDRLTDQDTSHFARVLSKSLQPNRPTKAAVVPENTTPPRLDASVVLILHEALEAAHKTGKAVLEASAISQLARLIKLHLQTDTLEDLKTDTLHRLFNGAEAEGSILFEKQALLQLGNYLRRSALTKLSEYELVESTTCKHFQAAQMPQNKLLPEEVGYWVKILKHCYWPDFEDFEASQYGTSTTGNSSELESKLPTGEEKQKVPTQLKSSIIVCHGAKKPEFLACLNLCSTLSRSPHELIFQSRQEVVSFQRCLARLYAHVARKDHFAYEVYALETEFATWAKHSLLPGAPSGLKDRLRKTIDDVCTSLVVEAKLAAPDLALIETVLQSRQIRTDQVTEVSDALSLALVLALLRRPGILRPDYASLLVVLRHGLTVSPPSSPVTLSDGEYTCIKAVYECAIAFPKEADLASVDSEMSRLFATNGLMRIIKAENGLTTARLVENVSLSVLAICYMSRIEQCLDVKSSQLLQEFS</sequence>
<feature type="region of interest" description="Disordered" evidence="1">
    <location>
        <begin position="1"/>
        <end position="42"/>
    </location>
</feature>
<name>A0A3S5AEN4_9PLAT</name>
<feature type="non-terminal residue" evidence="2">
    <location>
        <position position="886"/>
    </location>
</feature>
<evidence type="ECO:0000256" key="1">
    <source>
        <dbReference type="SAM" id="MobiDB-lite"/>
    </source>
</evidence>
<evidence type="ECO:0000313" key="3">
    <source>
        <dbReference type="Proteomes" id="UP000784294"/>
    </source>
</evidence>
<dbReference type="Proteomes" id="UP000784294">
    <property type="component" value="Unassembled WGS sequence"/>
</dbReference>